<proteinExistence type="predicted"/>
<accession>A0A4P9ZKG2</accession>
<reference evidence="2" key="1">
    <citation type="journal article" date="2018" name="Nat. Microbiol.">
        <title>Leveraging single-cell genomics to expand the fungal tree of life.</title>
        <authorList>
            <person name="Ahrendt S.R."/>
            <person name="Quandt C.A."/>
            <person name="Ciobanu D."/>
            <person name="Clum A."/>
            <person name="Salamov A."/>
            <person name="Andreopoulos B."/>
            <person name="Cheng J.F."/>
            <person name="Woyke T."/>
            <person name="Pelin A."/>
            <person name="Henrissat B."/>
            <person name="Reynolds N.K."/>
            <person name="Benny G.L."/>
            <person name="Smith M.E."/>
            <person name="James T.Y."/>
            <person name="Grigoriev I.V."/>
        </authorList>
    </citation>
    <scope>NUCLEOTIDE SEQUENCE [LARGE SCALE GENOMIC DNA]</scope>
    <source>
        <strain evidence="2">RSA 468</strain>
    </source>
</reference>
<gene>
    <name evidence="1" type="ORF">BJ085DRAFT_39135</name>
</gene>
<name>A0A4P9ZKG2_9FUNG</name>
<protein>
    <submittedName>
        <fullName evidence="1">Uncharacterized protein</fullName>
    </submittedName>
</protein>
<organism evidence="1 2">
    <name type="scientific">Dimargaris cristalligena</name>
    <dbReference type="NCBI Taxonomy" id="215637"/>
    <lineage>
        <taxon>Eukaryota</taxon>
        <taxon>Fungi</taxon>
        <taxon>Fungi incertae sedis</taxon>
        <taxon>Zoopagomycota</taxon>
        <taxon>Kickxellomycotina</taxon>
        <taxon>Dimargaritomycetes</taxon>
        <taxon>Dimargaritales</taxon>
        <taxon>Dimargaritaceae</taxon>
        <taxon>Dimargaris</taxon>
    </lineage>
</organism>
<dbReference type="STRING" id="215637.A0A4P9ZKG2"/>
<feature type="non-terminal residue" evidence="1">
    <location>
        <position position="65"/>
    </location>
</feature>
<dbReference type="EMBL" id="ML003589">
    <property type="protein sequence ID" value="RKP33744.1"/>
    <property type="molecule type" value="Genomic_DNA"/>
</dbReference>
<sequence length="65" mass="6963">MAAKAVREFDGKHLLAHWLLSSPSLSTEVEQTSHFAPPTTKLAQVQVQSSVSTATDEQDLAVGVD</sequence>
<evidence type="ECO:0000313" key="1">
    <source>
        <dbReference type="EMBL" id="RKP33744.1"/>
    </source>
</evidence>
<evidence type="ECO:0000313" key="2">
    <source>
        <dbReference type="Proteomes" id="UP000268162"/>
    </source>
</evidence>
<keyword evidence="2" id="KW-1185">Reference proteome</keyword>
<dbReference type="Proteomes" id="UP000268162">
    <property type="component" value="Unassembled WGS sequence"/>
</dbReference>
<dbReference type="AlphaFoldDB" id="A0A4P9ZKG2"/>